<comment type="caution">
    <text evidence="4">Lacks conserved residue(s) required for the propagation of feature annotation.</text>
</comment>
<feature type="binding site" description="axial binding residue" evidence="4">
    <location>
        <position position="191"/>
    </location>
    <ligand>
        <name>heme b</name>
        <dbReference type="ChEBI" id="CHEBI:60344"/>
    </ligand>
    <ligandPart>
        <name>Fe</name>
        <dbReference type="ChEBI" id="CHEBI:18248"/>
    </ligandPart>
</feature>
<feature type="compositionally biased region" description="Low complexity" evidence="5">
    <location>
        <begin position="228"/>
        <end position="242"/>
    </location>
</feature>
<dbReference type="Proteomes" id="UP000273119">
    <property type="component" value="Unassembled WGS sequence"/>
</dbReference>
<evidence type="ECO:0000256" key="3">
    <source>
        <dbReference type="ARBA" id="ARBA00023235"/>
    </source>
</evidence>
<dbReference type="Pfam" id="PF08768">
    <property type="entry name" value="THAP4_heme-bd"/>
    <property type="match status" value="1"/>
</dbReference>
<comment type="domain">
    <text evidence="4">Forms a 10-stranded antiparallel beta-barrel structure able to accommodate a hydrophobic ligand in its interior. In fact, this fold hosts the heme group, which is located in a wide surface cleft.</text>
</comment>
<gene>
    <name evidence="7" type="ORF">DWQ67_00945</name>
</gene>
<feature type="region of interest" description="Disordered" evidence="5">
    <location>
        <begin position="184"/>
        <end position="252"/>
    </location>
</feature>
<dbReference type="InterPro" id="IPR014878">
    <property type="entry name" value="THAP4-like_heme-bd"/>
</dbReference>
<dbReference type="InterPro" id="IPR045165">
    <property type="entry name" value="Nitrobindin"/>
</dbReference>
<dbReference type="GO" id="GO:0062213">
    <property type="term" value="F:peroxynitrite isomerase activity"/>
    <property type="evidence" value="ECO:0007669"/>
    <property type="project" value="UniProtKB-UniRule"/>
</dbReference>
<keyword evidence="3 4" id="KW-0413">Isomerase</keyword>
<evidence type="ECO:0000313" key="8">
    <source>
        <dbReference type="Proteomes" id="UP000273119"/>
    </source>
</evidence>
<protein>
    <recommendedName>
        <fullName evidence="4">Peroxynitrite isomerase</fullName>
        <ecNumber evidence="4">5.99.-.-</ecNumber>
    </recommendedName>
    <alternativeName>
        <fullName evidence="4">Ferric nitrobindin</fullName>
        <shortName evidence="4">Nb(III)</shortName>
    </alternativeName>
</protein>
<dbReference type="GO" id="GO:0020037">
    <property type="term" value="F:heme binding"/>
    <property type="evidence" value="ECO:0007669"/>
    <property type="project" value="UniProtKB-UniRule"/>
</dbReference>
<dbReference type="EMBL" id="QQXL01000001">
    <property type="protein sequence ID" value="RKW71448.1"/>
    <property type="molecule type" value="Genomic_DNA"/>
</dbReference>
<evidence type="ECO:0000259" key="6">
    <source>
        <dbReference type="Pfam" id="PF08768"/>
    </source>
</evidence>
<dbReference type="AlphaFoldDB" id="A0A496PLN7"/>
<keyword evidence="8" id="KW-1185">Reference proteome</keyword>
<evidence type="ECO:0000256" key="4">
    <source>
        <dbReference type="HAMAP-Rule" id="MF_01297"/>
    </source>
</evidence>
<dbReference type="InterPro" id="IPR022939">
    <property type="entry name" value="Nb(III)_bact/plant"/>
</dbReference>
<dbReference type="Gene3D" id="2.40.128.20">
    <property type="match status" value="1"/>
</dbReference>
<dbReference type="InterPro" id="IPR012674">
    <property type="entry name" value="Calycin"/>
</dbReference>
<comment type="cofactor">
    <cofactor evidence="4">
        <name>heme b</name>
        <dbReference type="ChEBI" id="CHEBI:60344"/>
    </cofactor>
    <text evidence="4">Binds 1 heme b group per subunit, that coordinates a highly solvent-exposed Fe(III) atom.</text>
</comment>
<evidence type="ECO:0000313" key="7">
    <source>
        <dbReference type="EMBL" id="RKW71448.1"/>
    </source>
</evidence>
<evidence type="ECO:0000256" key="1">
    <source>
        <dbReference type="ARBA" id="ARBA00022617"/>
    </source>
</evidence>
<keyword evidence="2 4" id="KW-0408">Iron</keyword>
<dbReference type="GO" id="GO:0046872">
    <property type="term" value="F:metal ion binding"/>
    <property type="evidence" value="ECO:0007669"/>
    <property type="project" value="UniProtKB-KW"/>
</dbReference>
<name>A0A496PLN7_9MICC</name>
<dbReference type="PANTHER" id="PTHR15854">
    <property type="entry name" value="THAP4 PROTEIN"/>
    <property type="match status" value="1"/>
</dbReference>
<feature type="short sequence motif" description="GXWXGXG" evidence="4">
    <location>
        <begin position="21"/>
        <end position="27"/>
    </location>
</feature>
<dbReference type="HAMAP" id="MF_01297">
    <property type="entry name" value="nitrobindin"/>
    <property type="match status" value="1"/>
</dbReference>
<comment type="function">
    <text evidence="4">Heme-binding protein able to scavenge peroxynitrite and to protect free L-tyrosine against peroxynitrite-mediated nitration, by acting as a peroxynitrite isomerase that converts peroxynitrite to nitrate. Therefore, this protein likely plays a role in peroxynitrite sensing and in the detoxification of reactive nitrogen and oxygen species (RNS and ROS, respectively). Is able to bind nitric oxide (NO) in vitro, but may act as a sensor of peroxynitrite levels in vivo.</text>
</comment>
<dbReference type="EC" id="5.99.-.-" evidence="4"/>
<feature type="domain" description="THAP4-like heme-binding" evidence="6">
    <location>
        <begin position="12"/>
        <end position="198"/>
    </location>
</feature>
<comment type="pathway">
    <text evidence="4">Nitrogen metabolism.</text>
</comment>
<comment type="caution">
    <text evidence="7">The sequence shown here is derived from an EMBL/GenBank/DDBJ whole genome shotgun (WGS) entry which is preliminary data.</text>
</comment>
<proteinExistence type="inferred from homology"/>
<reference evidence="7 8" key="1">
    <citation type="submission" date="2018-07" db="EMBL/GenBank/DDBJ databases">
        <title>Arthrobacter sp. nov., isolated from raw cow's milk with high bacterial count.</title>
        <authorList>
            <person name="Hahne J."/>
            <person name="Isele D."/>
            <person name="Lipski A."/>
        </authorList>
    </citation>
    <scope>NUCLEOTIDE SEQUENCE [LARGE SCALE GENOMIC DNA]</scope>
    <source>
        <strain evidence="7 8">JZ R-183</strain>
    </source>
</reference>
<feature type="compositionally biased region" description="Basic and acidic residues" evidence="5">
    <location>
        <begin position="243"/>
        <end position="252"/>
    </location>
</feature>
<keyword evidence="4" id="KW-0479">Metal-binding</keyword>
<comment type="similarity">
    <text evidence="4">Belongs to the nitrobindin family.</text>
</comment>
<dbReference type="PANTHER" id="PTHR15854:SF4">
    <property type="entry name" value="PEROXYNITRITE ISOMERASE THAP4"/>
    <property type="match status" value="1"/>
</dbReference>
<feature type="compositionally biased region" description="Low complexity" evidence="5">
    <location>
        <begin position="210"/>
        <end position="220"/>
    </location>
</feature>
<evidence type="ECO:0000256" key="5">
    <source>
        <dbReference type="SAM" id="MobiDB-lite"/>
    </source>
</evidence>
<sequence length="252" mass="26742">MPMELPVDLTPELVPLSWLLGSWEGYGMLGEGEAGDQHIFQRATFTDTGLPVVEYRAETWLADSDGTVVRPLAVESGFWQLDRPLTEADGGPGLEPADVVPALRNADAVEELRNDQDGFDLVVNINHPRGISELYYGSIKGPQITLATDAVVRGQNAREYAAATRIFGLVNGDLFWRWDVSSGDESGLKAHGSAALKRLPERTKRRHQAADAASAQAAGAPDLTPGEGSTDGPTTGAGPAGSDHSDKGNTPA</sequence>
<evidence type="ECO:0000256" key="2">
    <source>
        <dbReference type="ARBA" id="ARBA00023004"/>
    </source>
</evidence>
<dbReference type="SUPFAM" id="SSF50814">
    <property type="entry name" value="Lipocalins"/>
    <property type="match status" value="1"/>
</dbReference>
<accession>A0A496PLN7</accession>
<dbReference type="CDD" id="cd07828">
    <property type="entry name" value="lipocalin_heme-bd-THAP4-like"/>
    <property type="match status" value="1"/>
</dbReference>
<organism evidence="7 8">
    <name type="scientific">Galactobacter caseinivorans</name>
    <dbReference type="NCBI Taxonomy" id="2676123"/>
    <lineage>
        <taxon>Bacteria</taxon>
        <taxon>Bacillati</taxon>
        <taxon>Actinomycetota</taxon>
        <taxon>Actinomycetes</taxon>
        <taxon>Micrococcales</taxon>
        <taxon>Micrococcaceae</taxon>
        <taxon>Galactobacter</taxon>
    </lineage>
</organism>
<keyword evidence="1 4" id="KW-0349">Heme</keyword>
<comment type="catalytic activity">
    <reaction evidence="4">
        <text>peroxynitrite = nitrate</text>
        <dbReference type="Rhea" id="RHEA:63116"/>
        <dbReference type="ChEBI" id="CHEBI:17632"/>
        <dbReference type="ChEBI" id="CHEBI:25941"/>
    </reaction>
</comment>